<feature type="compositionally biased region" description="Basic and acidic residues" evidence="1">
    <location>
        <begin position="133"/>
        <end position="164"/>
    </location>
</feature>
<reference evidence="2" key="1">
    <citation type="journal article" date="2023" name="Science">
        <title>Elucidation of the pathway for biosynthesis of saponin adjuvants from the soapbark tree.</title>
        <authorList>
            <person name="Reed J."/>
            <person name="Orme A."/>
            <person name="El-Demerdash A."/>
            <person name="Owen C."/>
            <person name="Martin L.B.B."/>
            <person name="Misra R.C."/>
            <person name="Kikuchi S."/>
            <person name="Rejzek M."/>
            <person name="Martin A.C."/>
            <person name="Harkess A."/>
            <person name="Leebens-Mack J."/>
            <person name="Louveau T."/>
            <person name="Stephenson M.J."/>
            <person name="Osbourn A."/>
        </authorList>
    </citation>
    <scope>NUCLEOTIDE SEQUENCE</scope>
    <source>
        <strain evidence="2">S10</strain>
    </source>
</reference>
<sequence length="223" mass="24522">MYGFSPHTGMGYESSEEAGSLSHPELSSTMQDTQKLEESSGRTFEMNVKAKPSEETVHQIEVKDAKPGKARELDTKSKRTECGGEEKIGYLVEKLTEEPTLTIAEDTSISNISPREILQAAEHPNEEPGPLASKEKVKSQEAEIPLLHEEEKTDREKDGKEGDNYQKANAGLEATDIKVKHKKSQNILSGVGSKVKHSISKVKKAITGKSSHPKTQSPEKKVQ</sequence>
<dbReference type="AlphaFoldDB" id="A0AAD7VGG8"/>
<dbReference type="PANTHER" id="PTHR35511">
    <property type="entry name" value="A-KINASE ANCHOR-LIKE PROTEIN"/>
    <property type="match status" value="1"/>
</dbReference>
<organism evidence="2 3">
    <name type="scientific">Quillaja saponaria</name>
    <name type="common">Soap bark tree</name>
    <dbReference type="NCBI Taxonomy" id="32244"/>
    <lineage>
        <taxon>Eukaryota</taxon>
        <taxon>Viridiplantae</taxon>
        <taxon>Streptophyta</taxon>
        <taxon>Embryophyta</taxon>
        <taxon>Tracheophyta</taxon>
        <taxon>Spermatophyta</taxon>
        <taxon>Magnoliopsida</taxon>
        <taxon>eudicotyledons</taxon>
        <taxon>Gunneridae</taxon>
        <taxon>Pentapetalae</taxon>
        <taxon>rosids</taxon>
        <taxon>fabids</taxon>
        <taxon>Fabales</taxon>
        <taxon>Quillajaceae</taxon>
        <taxon>Quillaja</taxon>
    </lineage>
</organism>
<evidence type="ECO:0000256" key="1">
    <source>
        <dbReference type="SAM" id="MobiDB-lite"/>
    </source>
</evidence>
<dbReference type="Proteomes" id="UP001163823">
    <property type="component" value="Chromosome 3"/>
</dbReference>
<dbReference type="EMBL" id="JARAOO010000003">
    <property type="protein sequence ID" value="KAJ7974620.1"/>
    <property type="molecule type" value="Genomic_DNA"/>
</dbReference>
<dbReference type="KEGG" id="qsa:O6P43_004663"/>
<keyword evidence="3" id="KW-1185">Reference proteome</keyword>
<protein>
    <submittedName>
        <fullName evidence="2">Titin</fullName>
    </submittedName>
</protein>
<proteinExistence type="predicted"/>
<name>A0AAD7VGG8_QUISA</name>
<dbReference type="PANTHER" id="PTHR35511:SF2">
    <property type="entry name" value="A-KINASE ANCHOR-LIKE PROTEIN"/>
    <property type="match status" value="1"/>
</dbReference>
<evidence type="ECO:0000313" key="3">
    <source>
        <dbReference type="Proteomes" id="UP001163823"/>
    </source>
</evidence>
<accession>A0AAD7VGG8</accession>
<feature type="region of interest" description="Disordered" evidence="1">
    <location>
        <begin position="119"/>
        <end position="223"/>
    </location>
</feature>
<feature type="compositionally biased region" description="Basic and acidic residues" evidence="1">
    <location>
        <begin position="51"/>
        <end position="86"/>
    </location>
</feature>
<gene>
    <name evidence="2" type="ORF">O6P43_004663</name>
</gene>
<comment type="caution">
    <text evidence="2">The sequence shown here is derived from an EMBL/GenBank/DDBJ whole genome shotgun (WGS) entry which is preliminary data.</text>
</comment>
<feature type="compositionally biased region" description="Basic residues" evidence="1">
    <location>
        <begin position="194"/>
        <end position="206"/>
    </location>
</feature>
<feature type="region of interest" description="Disordered" evidence="1">
    <location>
        <begin position="1"/>
        <end position="86"/>
    </location>
</feature>
<evidence type="ECO:0000313" key="2">
    <source>
        <dbReference type="EMBL" id="KAJ7974620.1"/>
    </source>
</evidence>